<dbReference type="OrthoDB" id="9784703at2"/>
<feature type="chain" id="PRO_5006916910" evidence="2">
    <location>
        <begin position="27"/>
        <end position="372"/>
    </location>
</feature>
<organism evidence="4 5">
    <name type="scientific">Legionella quinlivanii</name>
    <dbReference type="NCBI Taxonomy" id="45073"/>
    <lineage>
        <taxon>Bacteria</taxon>
        <taxon>Pseudomonadati</taxon>
        <taxon>Pseudomonadota</taxon>
        <taxon>Gammaproteobacteria</taxon>
        <taxon>Legionellales</taxon>
        <taxon>Legionellaceae</taxon>
        <taxon>Legionella</taxon>
    </lineage>
</organism>
<dbReference type="PATRIC" id="fig|45073.5.peg.2198"/>
<reference evidence="4 5" key="1">
    <citation type="submission" date="2015-11" db="EMBL/GenBank/DDBJ databases">
        <title>Genomic analysis of 38 Legionella species identifies large and diverse effector repertoires.</title>
        <authorList>
            <person name="Burstein D."/>
            <person name="Amaro F."/>
            <person name="Zusman T."/>
            <person name="Lifshitz Z."/>
            <person name="Cohen O."/>
            <person name="Gilbert J.A."/>
            <person name="Pupko T."/>
            <person name="Shuman H.A."/>
            <person name="Segal G."/>
        </authorList>
    </citation>
    <scope>NUCLEOTIDE SEQUENCE [LARGE SCALE GENOMIC DNA]</scope>
    <source>
        <strain evidence="4 5">CDC#1442-AUS-E</strain>
    </source>
</reference>
<dbReference type="Gene3D" id="6.10.250.3150">
    <property type="match status" value="1"/>
</dbReference>
<sequence length="372" mass="42437">MLILSNFRCYISGFVIALCLAGTGYAADSSSVLQTKTKLKQLDTQINRLKQVLANANDRRGLLNRELAGTEKQIDKAIQQLRSIQTDIDSKKQKIVSLEQHISELNQQLIKQQQQLANHIRTRYQIGGYQPVKWIINQDEPYSISRLLTYYQYIVQSRQHIIDAIDNTKKNLTSNQKSLQDELAEQRQLQQRLHIHQAQLQEDKHYHKAVIQSLSKEIQSKEHTLAEFEHNKENLSNLLKNLALKSVALPKQSFNQMRHKLPRPIQSRSLQRMNQGVTFFAGEGTPVHAVSSGKIVFSDWLNGYGLLIIIDHGQGFMTLYAHNQSLYKRKGATVQQGEQIASVGHSGGIKQNGLYFEVRQRGKAVPPLEWLA</sequence>
<name>A0A0W0XU60_9GAMM</name>
<gene>
    <name evidence="4" type="ORF">Lqui_2087</name>
</gene>
<evidence type="ECO:0000256" key="1">
    <source>
        <dbReference type="SAM" id="Coils"/>
    </source>
</evidence>
<keyword evidence="1" id="KW-0175">Coiled coil</keyword>
<evidence type="ECO:0000313" key="4">
    <source>
        <dbReference type="EMBL" id="KTD48171.1"/>
    </source>
</evidence>
<dbReference type="AlphaFoldDB" id="A0A0W0XU60"/>
<proteinExistence type="predicted"/>
<dbReference type="RefSeq" id="WP_083499250.1">
    <property type="nucleotide sequence ID" value="NZ_CAAAIK010000037.1"/>
</dbReference>
<dbReference type="STRING" id="45073.Lqui_2087"/>
<feature type="domain" description="M23ase beta-sheet core" evidence="3">
    <location>
        <begin position="273"/>
        <end position="367"/>
    </location>
</feature>
<accession>A0A0W0XU60</accession>
<feature type="coiled-coil region" evidence="1">
    <location>
        <begin position="162"/>
        <end position="245"/>
    </location>
</feature>
<keyword evidence="2" id="KW-0732">Signal</keyword>
<feature type="coiled-coil region" evidence="1">
    <location>
        <begin position="32"/>
        <end position="122"/>
    </location>
</feature>
<evidence type="ECO:0000259" key="3">
    <source>
        <dbReference type="Pfam" id="PF01551"/>
    </source>
</evidence>
<evidence type="ECO:0000256" key="2">
    <source>
        <dbReference type="SAM" id="SignalP"/>
    </source>
</evidence>
<dbReference type="Pfam" id="PF01551">
    <property type="entry name" value="Peptidase_M23"/>
    <property type="match status" value="1"/>
</dbReference>
<protein>
    <submittedName>
        <fullName evidence="4">Peptidase, M23/M37 family</fullName>
    </submittedName>
</protein>
<dbReference type="PANTHER" id="PTHR21666:SF270">
    <property type="entry name" value="MUREIN HYDROLASE ACTIVATOR ENVC"/>
    <property type="match status" value="1"/>
</dbReference>
<dbReference type="Proteomes" id="UP000054618">
    <property type="component" value="Unassembled WGS sequence"/>
</dbReference>
<dbReference type="PANTHER" id="PTHR21666">
    <property type="entry name" value="PEPTIDASE-RELATED"/>
    <property type="match status" value="1"/>
</dbReference>
<dbReference type="InterPro" id="IPR016047">
    <property type="entry name" value="M23ase_b-sheet_dom"/>
</dbReference>
<dbReference type="CDD" id="cd12797">
    <property type="entry name" value="M23_peptidase"/>
    <property type="match status" value="1"/>
</dbReference>
<dbReference type="InterPro" id="IPR050570">
    <property type="entry name" value="Cell_wall_metabolism_enzyme"/>
</dbReference>
<evidence type="ECO:0000313" key="5">
    <source>
        <dbReference type="Proteomes" id="UP000054618"/>
    </source>
</evidence>
<dbReference type="InterPro" id="IPR011055">
    <property type="entry name" value="Dup_hybrid_motif"/>
</dbReference>
<keyword evidence="5" id="KW-1185">Reference proteome</keyword>
<dbReference type="EMBL" id="LNYS01000013">
    <property type="protein sequence ID" value="KTD48171.1"/>
    <property type="molecule type" value="Genomic_DNA"/>
</dbReference>
<dbReference type="SUPFAM" id="SSF51261">
    <property type="entry name" value="Duplicated hybrid motif"/>
    <property type="match status" value="1"/>
</dbReference>
<comment type="caution">
    <text evidence="4">The sequence shown here is derived from an EMBL/GenBank/DDBJ whole genome shotgun (WGS) entry which is preliminary data.</text>
</comment>
<feature type="signal peptide" evidence="2">
    <location>
        <begin position="1"/>
        <end position="26"/>
    </location>
</feature>
<dbReference type="GO" id="GO:0004222">
    <property type="term" value="F:metalloendopeptidase activity"/>
    <property type="evidence" value="ECO:0007669"/>
    <property type="project" value="TreeGrafter"/>
</dbReference>
<dbReference type="Gene3D" id="2.70.70.10">
    <property type="entry name" value="Glucose Permease (Domain IIA)"/>
    <property type="match status" value="1"/>
</dbReference>